<accession>A0A0D0CNL1</accession>
<feature type="region of interest" description="Disordered" evidence="1">
    <location>
        <begin position="1"/>
        <end position="39"/>
    </location>
</feature>
<dbReference type="AlphaFoldDB" id="A0A0D0CNL1"/>
<dbReference type="HOGENOM" id="CLU_2347367_0_0_1"/>
<evidence type="ECO:0000313" key="3">
    <source>
        <dbReference type="Proteomes" id="UP000054538"/>
    </source>
</evidence>
<dbReference type="Proteomes" id="UP000054538">
    <property type="component" value="Unassembled WGS sequence"/>
</dbReference>
<name>A0A0D0CNL1_9AGAM</name>
<organism evidence="2 3">
    <name type="scientific">Paxillus rubicundulus Ve08.2h10</name>
    <dbReference type="NCBI Taxonomy" id="930991"/>
    <lineage>
        <taxon>Eukaryota</taxon>
        <taxon>Fungi</taxon>
        <taxon>Dikarya</taxon>
        <taxon>Basidiomycota</taxon>
        <taxon>Agaricomycotina</taxon>
        <taxon>Agaricomycetes</taxon>
        <taxon>Agaricomycetidae</taxon>
        <taxon>Boletales</taxon>
        <taxon>Paxilineae</taxon>
        <taxon>Paxillaceae</taxon>
        <taxon>Paxillus</taxon>
    </lineage>
</organism>
<feature type="compositionally biased region" description="Gly residues" evidence="1">
    <location>
        <begin position="16"/>
        <end position="27"/>
    </location>
</feature>
<gene>
    <name evidence="2" type="ORF">PAXRUDRAFT_799312</name>
</gene>
<evidence type="ECO:0000313" key="2">
    <source>
        <dbReference type="EMBL" id="KIK72321.1"/>
    </source>
</evidence>
<sequence>MGGPRDGSHGVRAGPAEGGSLGMGWPMGDGLREMGGPRDGSCGVWAGPWEMAQGKWVGRGMGAMGYGPAQHRGVRQAWGGPWEMAKRQWVGQGMGAV</sequence>
<dbReference type="EMBL" id="KN830961">
    <property type="protein sequence ID" value="KIK72321.1"/>
    <property type="molecule type" value="Genomic_DNA"/>
</dbReference>
<proteinExistence type="predicted"/>
<keyword evidence="3" id="KW-1185">Reference proteome</keyword>
<evidence type="ECO:0000256" key="1">
    <source>
        <dbReference type="SAM" id="MobiDB-lite"/>
    </source>
</evidence>
<reference evidence="3" key="2">
    <citation type="submission" date="2015-01" db="EMBL/GenBank/DDBJ databases">
        <title>Evolutionary Origins and Diversification of the Mycorrhizal Mutualists.</title>
        <authorList>
            <consortium name="DOE Joint Genome Institute"/>
            <consortium name="Mycorrhizal Genomics Consortium"/>
            <person name="Kohler A."/>
            <person name="Kuo A."/>
            <person name="Nagy L.G."/>
            <person name="Floudas D."/>
            <person name="Copeland A."/>
            <person name="Barry K.W."/>
            <person name="Cichocki N."/>
            <person name="Veneault-Fourrey C."/>
            <person name="LaButti K."/>
            <person name="Lindquist E.A."/>
            <person name="Lipzen A."/>
            <person name="Lundell T."/>
            <person name="Morin E."/>
            <person name="Murat C."/>
            <person name="Riley R."/>
            <person name="Ohm R."/>
            <person name="Sun H."/>
            <person name="Tunlid A."/>
            <person name="Henrissat B."/>
            <person name="Grigoriev I.V."/>
            <person name="Hibbett D.S."/>
            <person name="Martin F."/>
        </authorList>
    </citation>
    <scope>NUCLEOTIDE SEQUENCE [LARGE SCALE GENOMIC DNA]</scope>
    <source>
        <strain evidence="3">Ve08.2h10</strain>
    </source>
</reference>
<protein>
    <submittedName>
        <fullName evidence="2">Uncharacterized protein</fullName>
    </submittedName>
</protein>
<reference evidence="2 3" key="1">
    <citation type="submission" date="2014-04" db="EMBL/GenBank/DDBJ databases">
        <authorList>
            <consortium name="DOE Joint Genome Institute"/>
            <person name="Kuo A."/>
            <person name="Kohler A."/>
            <person name="Jargeat P."/>
            <person name="Nagy L.G."/>
            <person name="Floudas D."/>
            <person name="Copeland A."/>
            <person name="Barry K.W."/>
            <person name="Cichocki N."/>
            <person name="Veneault-Fourrey C."/>
            <person name="LaButti K."/>
            <person name="Lindquist E.A."/>
            <person name="Lipzen A."/>
            <person name="Lundell T."/>
            <person name="Morin E."/>
            <person name="Murat C."/>
            <person name="Sun H."/>
            <person name="Tunlid A."/>
            <person name="Henrissat B."/>
            <person name="Grigoriev I.V."/>
            <person name="Hibbett D.S."/>
            <person name="Martin F."/>
            <person name="Nordberg H.P."/>
            <person name="Cantor M.N."/>
            <person name="Hua S.X."/>
        </authorList>
    </citation>
    <scope>NUCLEOTIDE SEQUENCE [LARGE SCALE GENOMIC DNA]</scope>
    <source>
        <strain evidence="2 3">Ve08.2h10</strain>
    </source>
</reference>
<dbReference type="InParanoid" id="A0A0D0CNL1"/>